<evidence type="ECO:0000256" key="6">
    <source>
        <dbReference type="ARBA" id="ARBA00022989"/>
    </source>
</evidence>
<proteinExistence type="inferred from homology"/>
<keyword evidence="7" id="KW-0496">Mitochondrion</keyword>
<evidence type="ECO:0000256" key="9">
    <source>
        <dbReference type="SAM" id="MobiDB-lite"/>
    </source>
</evidence>
<evidence type="ECO:0000256" key="7">
    <source>
        <dbReference type="ARBA" id="ARBA00023128"/>
    </source>
</evidence>
<evidence type="ECO:0000313" key="10">
    <source>
        <dbReference type="EMBL" id="CAH0384040.1"/>
    </source>
</evidence>
<dbReference type="Pfam" id="PF14138">
    <property type="entry name" value="COX16"/>
    <property type="match status" value="1"/>
</dbReference>
<dbReference type="AlphaFoldDB" id="A0A9P0F167"/>
<dbReference type="EMBL" id="OU963863">
    <property type="protein sequence ID" value="CAH0384040.1"/>
    <property type="molecule type" value="Genomic_DNA"/>
</dbReference>
<keyword evidence="8" id="KW-0472">Membrane</keyword>
<dbReference type="InterPro" id="IPR020164">
    <property type="entry name" value="Cyt_c_Oxase_assmbl_COX16"/>
</dbReference>
<reference evidence="10" key="1">
    <citation type="submission" date="2021-12" db="EMBL/GenBank/DDBJ databases">
        <authorList>
            <person name="King R."/>
        </authorList>
    </citation>
    <scope>NUCLEOTIDE SEQUENCE</scope>
</reference>
<dbReference type="PANTHER" id="PTHR17130:SF14">
    <property type="entry name" value="CYTOCHROME C OXIDASE ASSEMBLY PROTEIN COX16 HOMOLOG, MITOCHONDRIAL"/>
    <property type="match status" value="1"/>
</dbReference>
<feature type="region of interest" description="Disordered" evidence="9">
    <location>
        <begin position="97"/>
        <end position="144"/>
    </location>
</feature>
<comment type="similarity">
    <text evidence="2">Belongs to the COX16 family.</text>
</comment>
<accession>A0A9P0F167</accession>
<keyword evidence="11" id="KW-1185">Reference proteome</keyword>
<evidence type="ECO:0000313" key="11">
    <source>
        <dbReference type="Proteomes" id="UP001152759"/>
    </source>
</evidence>
<dbReference type="PANTHER" id="PTHR17130">
    <property type="entry name" value="MITOCHONDRIAL OUTER MEMBRANE PROTEIN 25"/>
    <property type="match status" value="1"/>
</dbReference>
<evidence type="ECO:0000256" key="2">
    <source>
        <dbReference type="ARBA" id="ARBA00008370"/>
    </source>
</evidence>
<evidence type="ECO:0000256" key="1">
    <source>
        <dbReference type="ARBA" id="ARBA00004434"/>
    </source>
</evidence>
<organism evidence="10 11">
    <name type="scientific">Bemisia tabaci</name>
    <name type="common">Sweetpotato whitefly</name>
    <name type="synonym">Aleurodes tabaci</name>
    <dbReference type="NCBI Taxonomy" id="7038"/>
    <lineage>
        <taxon>Eukaryota</taxon>
        <taxon>Metazoa</taxon>
        <taxon>Ecdysozoa</taxon>
        <taxon>Arthropoda</taxon>
        <taxon>Hexapoda</taxon>
        <taxon>Insecta</taxon>
        <taxon>Pterygota</taxon>
        <taxon>Neoptera</taxon>
        <taxon>Paraneoptera</taxon>
        <taxon>Hemiptera</taxon>
        <taxon>Sternorrhyncha</taxon>
        <taxon>Aleyrodoidea</taxon>
        <taxon>Aleyrodidae</taxon>
        <taxon>Aleyrodinae</taxon>
        <taxon>Bemisia</taxon>
    </lineage>
</organism>
<dbReference type="Proteomes" id="UP001152759">
    <property type="component" value="Chromosome 2"/>
</dbReference>
<dbReference type="GO" id="GO:0033617">
    <property type="term" value="P:mitochondrial respiratory chain complex IV assembly"/>
    <property type="evidence" value="ECO:0007669"/>
    <property type="project" value="TreeGrafter"/>
</dbReference>
<evidence type="ECO:0000256" key="4">
    <source>
        <dbReference type="ARBA" id="ARBA00022692"/>
    </source>
</evidence>
<comment type="subcellular location">
    <subcellularLocation>
        <location evidence="1">Mitochondrion inner membrane</location>
        <topology evidence="1">Single-pass membrane protein</topology>
    </subcellularLocation>
</comment>
<protein>
    <recommendedName>
        <fullName evidence="3">Cytochrome c oxidase assembly protein COX16 homolog, mitochondrial</fullName>
    </recommendedName>
</protein>
<sequence length="144" mass="17125">MKFLNSLKIVQDIQSTFERWNQNKFFRYAAPFVLLVVGSSFALKNFTSLRYEYRSTAKLDPKEFEAKGIKMKPPGSVTLESEYEKLKELDLENWEQVRGPRPYEDPSEFEETKRKQQEKRAAERQKKREQQELAVKRGRGQLEE</sequence>
<keyword evidence="6" id="KW-1133">Transmembrane helix</keyword>
<evidence type="ECO:0000256" key="8">
    <source>
        <dbReference type="ARBA" id="ARBA00023136"/>
    </source>
</evidence>
<name>A0A9P0F167_BEMTA</name>
<dbReference type="KEGG" id="btab:109032881"/>
<keyword evidence="4" id="KW-0812">Transmembrane</keyword>
<keyword evidence="5" id="KW-0999">Mitochondrion inner membrane</keyword>
<feature type="compositionally biased region" description="Basic and acidic residues" evidence="9">
    <location>
        <begin position="110"/>
        <end position="144"/>
    </location>
</feature>
<evidence type="ECO:0000256" key="5">
    <source>
        <dbReference type="ARBA" id="ARBA00022792"/>
    </source>
</evidence>
<evidence type="ECO:0000256" key="3">
    <source>
        <dbReference type="ARBA" id="ARBA00021814"/>
    </source>
</evidence>
<gene>
    <name evidence="10" type="ORF">BEMITA_LOCUS3418</name>
</gene>
<dbReference type="GO" id="GO:0005743">
    <property type="term" value="C:mitochondrial inner membrane"/>
    <property type="evidence" value="ECO:0007669"/>
    <property type="project" value="UniProtKB-SubCell"/>
</dbReference>